<dbReference type="AlphaFoldDB" id="A0A7W7FUX3"/>
<dbReference type="Proteomes" id="UP000533598">
    <property type="component" value="Unassembled WGS sequence"/>
</dbReference>
<name>A0A7W7FUX3_9PSEU</name>
<evidence type="ECO:0000313" key="3">
    <source>
        <dbReference type="Proteomes" id="UP000533598"/>
    </source>
</evidence>
<comment type="caution">
    <text evidence="2">The sequence shown here is derived from an EMBL/GenBank/DDBJ whole genome shotgun (WGS) entry which is preliminary data.</text>
</comment>
<evidence type="ECO:0000313" key="2">
    <source>
        <dbReference type="EMBL" id="MBB4677903.1"/>
    </source>
</evidence>
<feature type="compositionally biased region" description="Basic and acidic residues" evidence="1">
    <location>
        <begin position="49"/>
        <end position="66"/>
    </location>
</feature>
<keyword evidence="3" id="KW-1185">Reference proteome</keyword>
<protein>
    <submittedName>
        <fullName evidence="2">Uncharacterized protein</fullName>
    </submittedName>
</protein>
<evidence type="ECO:0000256" key="1">
    <source>
        <dbReference type="SAM" id="MobiDB-lite"/>
    </source>
</evidence>
<sequence length="66" mass="7326">MPPGPVYSGVTTGPPVRQPRRPTVHISIGRIEIRAQQPEPAKPPRTNGSRRDVLELDDYLRTRKGG</sequence>
<dbReference type="EMBL" id="JACHMH010000001">
    <property type="protein sequence ID" value="MBB4677903.1"/>
    <property type="molecule type" value="Genomic_DNA"/>
</dbReference>
<reference evidence="2 3" key="1">
    <citation type="submission" date="2020-08" db="EMBL/GenBank/DDBJ databases">
        <title>Sequencing the genomes of 1000 actinobacteria strains.</title>
        <authorList>
            <person name="Klenk H.-P."/>
        </authorList>
    </citation>
    <scope>NUCLEOTIDE SEQUENCE [LARGE SCALE GENOMIC DNA]</scope>
    <source>
        <strain evidence="2 3">DSM 44230</strain>
    </source>
</reference>
<dbReference type="RefSeq" id="WP_221489984.1">
    <property type="nucleotide sequence ID" value="NZ_BAAAUI010000044.1"/>
</dbReference>
<feature type="region of interest" description="Disordered" evidence="1">
    <location>
        <begin position="1"/>
        <end position="66"/>
    </location>
</feature>
<accession>A0A7W7FUX3</accession>
<proteinExistence type="predicted"/>
<gene>
    <name evidence="2" type="ORF">HNR67_004021</name>
</gene>
<organism evidence="2 3">
    <name type="scientific">Crossiella cryophila</name>
    <dbReference type="NCBI Taxonomy" id="43355"/>
    <lineage>
        <taxon>Bacteria</taxon>
        <taxon>Bacillati</taxon>
        <taxon>Actinomycetota</taxon>
        <taxon>Actinomycetes</taxon>
        <taxon>Pseudonocardiales</taxon>
        <taxon>Pseudonocardiaceae</taxon>
        <taxon>Crossiella</taxon>
    </lineage>
</organism>